<dbReference type="AlphaFoldDB" id="A0A395LYX1"/>
<evidence type="ECO:0000313" key="8">
    <source>
        <dbReference type="EMBL" id="RFM23706.1"/>
    </source>
</evidence>
<evidence type="ECO:0000313" key="9">
    <source>
        <dbReference type="Proteomes" id="UP000266389"/>
    </source>
</evidence>
<comment type="catalytic activity">
    <reaction evidence="6">
        <text>N(6)-[(R)-dihydrolipoyl]-L-lysyl-[lipoyl-carrier protein] + a hydroperoxide = N(6)-[(R)-lipoyl]-L-lysyl-[lipoyl-carrier protein] + an alcohol + H2O</text>
        <dbReference type="Rhea" id="RHEA:62636"/>
        <dbReference type="Rhea" id="RHEA-COMP:10502"/>
        <dbReference type="Rhea" id="RHEA-COMP:16355"/>
        <dbReference type="ChEBI" id="CHEBI:15377"/>
        <dbReference type="ChEBI" id="CHEBI:30879"/>
        <dbReference type="ChEBI" id="CHEBI:35924"/>
        <dbReference type="ChEBI" id="CHEBI:83099"/>
        <dbReference type="ChEBI" id="CHEBI:83100"/>
        <dbReference type="EC" id="1.11.1.28"/>
    </reaction>
</comment>
<evidence type="ECO:0000256" key="5">
    <source>
        <dbReference type="ARBA" id="ARBA00023284"/>
    </source>
</evidence>
<feature type="disulfide bond" description="Interchain (with AhpC); in linked form" evidence="6">
    <location>
        <position position="155"/>
    </location>
</feature>
<comment type="function">
    <text evidence="6">Antioxidant protein with alkyl hydroperoxidase activity. Required for the reduction of the AhpC active site cysteine residues and for the regeneration of the AhpC enzyme activity.</text>
</comment>
<dbReference type="InterPro" id="IPR003779">
    <property type="entry name" value="CMD-like"/>
</dbReference>
<name>A0A395LYX1_9BACT</name>
<dbReference type="GO" id="GO:0045454">
    <property type="term" value="P:cell redox homeostasis"/>
    <property type="evidence" value="ECO:0007669"/>
    <property type="project" value="TreeGrafter"/>
</dbReference>
<organism evidence="8 9">
    <name type="scientific">Candidatus Thermochlorobacter aerophilus</name>
    <dbReference type="NCBI Taxonomy" id="1868324"/>
    <lineage>
        <taxon>Bacteria</taxon>
        <taxon>Pseudomonadati</taxon>
        <taxon>Chlorobiota</taxon>
        <taxon>Chlorobiia</taxon>
        <taxon>Chlorobiales</taxon>
        <taxon>Candidatus Thermochlorobacteriaceae</taxon>
        <taxon>Candidatus Thermochlorobacter</taxon>
    </lineage>
</organism>
<dbReference type="InterPro" id="IPR004675">
    <property type="entry name" value="AhpD_core"/>
</dbReference>
<gene>
    <name evidence="6" type="primary">ahpD</name>
    <name evidence="8" type="ORF">D0433_10095</name>
</gene>
<dbReference type="GO" id="GO:0051920">
    <property type="term" value="F:peroxiredoxin activity"/>
    <property type="evidence" value="ECO:0007669"/>
    <property type="project" value="InterPro"/>
</dbReference>
<keyword evidence="4 6" id="KW-1015">Disulfide bond</keyword>
<dbReference type="NCBIfam" id="TIGR00778">
    <property type="entry name" value="ahpD_dom"/>
    <property type="match status" value="1"/>
</dbReference>
<protein>
    <recommendedName>
        <fullName evidence="6">Alkyl hydroperoxide reductase AhpD</fullName>
        <ecNumber evidence="6">1.11.1.28</ecNumber>
    </recommendedName>
    <alternativeName>
        <fullName evidence="6">Alkylhydroperoxidase AhpD</fullName>
    </alternativeName>
</protein>
<evidence type="ECO:0000256" key="2">
    <source>
        <dbReference type="ARBA" id="ARBA00022862"/>
    </source>
</evidence>
<evidence type="ECO:0000256" key="4">
    <source>
        <dbReference type="ARBA" id="ARBA00023157"/>
    </source>
</evidence>
<dbReference type="GO" id="GO:0015036">
    <property type="term" value="F:disulfide oxidoreductase activity"/>
    <property type="evidence" value="ECO:0007669"/>
    <property type="project" value="TreeGrafter"/>
</dbReference>
<dbReference type="Gene3D" id="1.20.1290.10">
    <property type="entry name" value="AhpD-like"/>
    <property type="match status" value="1"/>
</dbReference>
<feature type="disulfide bond" evidence="6">
    <location>
        <begin position="152"/>
        <end position="155"/>
    </location>
</feature>
<dbReference type="HAMAP" id="MF_01676">
    <property type="entry name" value="AhpD"/>
    <property type="match status" value="1"/>
</dbReference>
<dbReference type="PANTHER" id="PTHR33930">
    <property type="entry name" value="ALKYL HYDROPEROXIDE REDUCTASE AHPD"/>
    <property type="match status" value="1"/>
</dbReference>
<dbReference type="EMBL" id="PHFL01000060">
    <property type="protein sequence ID" value="RFM23706.1"/>
    <property type="molecule type" value="Genomic_DNA"/>
</dbReference>
<dbReference type="GO" id="GO:0032843">
    <property type="term" value="F:hydroperoxide reductase activity"/>
    <property type="evidence" value="ECO:0007669"/>
    <property type="project" value="InterPro"/>
</dbReference>
<evidence type="ECO:0000256" key="6">
    <source>
        <dbReference type="HAMAP-Rule" id="MF_01676"/>
    </source>
</evidence>
<sequence>MEETRKDLLAELGINDGAFFSLDAYIKGDHKYIRDLRINLKNVLESPSLGGKKNAYLLALAIAVNERCTPLILAFSEQARKHGATDAELAEMHAIASLLATNNVLYRFRHFSENKAYEQMPAGIKMTIMARPVTSKLFFELVSLAVSAVNGCEVCVNSHEKSVREHGGSQEMIFDAIRLAAVVRGLSLNMHEIESADIA</sequence>
<dbReference type="GO" id="GO:0006979">
    <property type="term" value="P:response to oxidative stress"/>
    <property type="evidence" value="ECO:0007669"/>
    <property type="project" value="InterPro"/>
</dbReference>
<feature type="domain" description="Carboxymuconolactone decarboxylase-like" evidence="7">
    <location>
        <begin position="134"/>
        <end position="185"/>
    </location>
</feature>
<reference evidence="8 9" key="1">
    <citation type="journal article" date="2011" name="ISME J.">
        <title>Community ecology of hot spring cyanobacterial mats: predominant populations and their functional potential.</title>
        <authorList>
            <person name="Klatt C.G."/>
            <person name="Wood J.M."/>
            <person name="Rusch D.B."/>
            <person name="Bateson M.M."/>
            <person name="Hamamura N."/>
            <person name="Heidelberg J.F."/>
            <person name="Grossman A.R."/>
            <person name="Bhaya D."/>
            <person name="Cohan F.M."/>
            <person name="Kuhl M."/>
            <person name="Bryant D.A."/>
            <person name="Ward D.M."/>
        </authorList>
    </citation>
    <scope>NUCLEOTIDE SEQUENCE [LARGE SCALE GENOMIC DNA]</scope>
    <source>
        <strain evidence="8">OS</strain>
    </source>
</reference>
<feature type="active site" description="Cysteine sulfenic acid (-SOH) intermediate" evidence="6">
    <location>
        <position position="155"/>
    </location>
</feature>
<dbReference type="EC" id="1.11.1.28" evidence="6"/>
<dbReference type="Proteomes" id="UP000266389">
    <property type="component" value="Unassembled WGS sequence"/>
</dbReference>
<keyword evidence="2 6" id="KW-0049">Antioxidant</keyword>
<accession>A0A395LYX1</accession>
<proteinExistence type="inferred from homology"/>
<evidence type="ECO:0000259" key="7">
    <source>
        <dbReference type="Pfam" id="PF02627"/>
    </source>
</evidence>
<keyword evidence="5 6" id="KW-0676">Redox-active center</keyword>
<feature type="active site" description="Proton donor" evidence="6">
    <location>
        <position position="152"/>
    </location>
</feature>
<evidence type="ECO:0000256" key="3">
    <source>
        <dbReference type="ARBA" id="ARBA00023002"/>
    </source>
</evidence>
<keyword evidence="1 6" id="KW-0575">Peroxidase</keyword>
<dbReference type="Pfam" id="PF02627">
    <property type="entry name" value="CMD"/>
    <property type="match status" value="1"/>
</dbReference>
<keyword evidence="3 6" id="KW-0560">Oxidoreductase</keyword>
<dbReference type="PANTHER" id="PTHR33930:SF7">
    <property type="entry name" value="ALKYL HYDROPEROXIDE REDUCTASE AHPD"/>
    <property type="match status" value="1"/>
</dbReference>
<dbReference type="InterPro" id="IPR029032">
    <property type="entry name" value="AhpD-like"/>
</dbReference>
<dbReference type="SUPFAM" id="SSF69118">
    <property type="entry name" value="AhpD-like"/>
    <property type="match status" value="1"/>
</dbReference>
<dbReference type="InterPro" id="IPR004674">
    <property type="entry name" value="AhpD"/>
</dbReference>
<comment type="similarity">
    <text evidence="6">Belongs to the AhpD family.</text>
</comment>
<comment type="caution">
    <text evidence="8">The sequence shown here is derived from an EMBL/GenBank/DDBJ whole genome shotgun (WGS) entry which is preliminary data.</text>
</comment>
<evidence type="ECO:0000256" key="1">
    <source>
        <dbReference type="ARBA" id="ARBA00022559"/>
    </source>
</evidence>